<evidence type="ECO:0000313" key="2">
    <source>
        <dbReference type="EMBL" id="KLJ07110.1"/>
    </source>
</evidence>
<evidence type="ECO:0000259" key="1">
    <source>
        <dbReference type="Pfam" id="PF25459"/>
    </source>
</evidence>
<dbReference type="AlphaFoldDB" id="A0A0H1B6U0"/>
<dbReference type="STRING" id="2060906.A0A0H1B6U0"/>
<name>A0A0H1B6U0_9EURO</name>
<reference evidence="3" key="1">
    <citation type="journal article" date="2015" name="PLoS Genet.">
        <title>The dynamic genome and transcriptome of the human fungal pathogen Blastomyces and close relative Emmonsia.</title>
        <authorList>
            <person name="Munoz J.F."/>
            <person name="Gauthier G.M."/>
            <person name="Desjardins C.A."/>
            <person name="Gallo J.E."/>
            <person name="Holder J."/>
            <person name="Sullivan T.D."/>
            <person name="Marty A.J."/>
            <person name="Carmen J.C."/>
            <person name="Chen Z."/>
            <person name="Ding L."/>
            <person name="Gujja S."/>
            <person name="Magrini V."/>
            <person name="Misas E."/>
            <person name="Mitreva M."/>
            <person name="Priest M."/>
            <person name="Saif S."/>
            <person name="Whiston E.A."/>
            <person name="Young S."/>
            <person name="Zeng Q."/>
            <person name="Goldman W.E."/>
            <person name="Mardis E.R."/>
            <person name="Taylor J.W."/>
            <person name="McEwen J.G."/>
            <person name="Clay O.K."/>
            <person name="Klein B.S."/>
            <person name="Cuomo C.A."/>
        </authorList>
    </citation>
    <scope>NUCLEOTIDE SEQUENCE [LARGE SCALE GENOMIC DNA]</scope>
    <source>
        <strain evidence="3">UAMH 139</strain>
    </source>
</reference>
<feature type="domain" description="BBC1/AIM3 cysteine proteinase-fold" evidence="1">
    <location>
        <begin position="1"/>
        <end position="97"/>
    </location>
</feature>
<dbReference type="InterPro" id="IPR057402">
    <property type="entry name" value="AIM3_BBC1_C"/>
</dbReference>
<protein>
    <recommendedName>
        <fullName evidence="1">BBC1/AIM3 cysteine proteinase-fold domain-containing protein</fullName>
    </recommendedName>
</protein>
<sequence>MAGDVLEIEDGHFRSVRVVEVLGGLGRGEENVKVGRHTAVVVGVVRSGRGGGGAGEEVVEVVEQNAKVRGVVAEGEYNLREMVEGVVKVYRPVGKSQLRDGGLERAKGHLRENWLISQCRKTKHDINDPSTRK</sequence>
<dbReference type="Proteomes" id="UP000053573">
    <property type="component" value="Unassembled WGS sequence"/>
</dbReference>
<comment type="caution">
    <text evidence="2">The sequence shown here is derived from an EMBL/GenBank/DDBJ whole genome shotgun (WGS) entry which is preliminary data.</text>
</comment>
<dbReference type="Pfam" id="PF25459">
    <property type="entry name" value="AIM3_BBC1_C"/>
    <property type="match status" value="1"/>
</dbReference>
<keyword evidence="3" id="KW-1185">Reference proteome</keyword>
<gene>
    <name evidence="2" type="ORF">EMPG_17396</name>
</gene>
<dbReference type="OrthoDB" id="4188635at2759"/>
<dbReference type="EMBL" id="LDEV01002910">
    <property type="protein sequence ID" value="KLJ07110.1"/>
    <property type="molecule type" value="Genomic_DNA"/>
</dbReference>
<evidence type="ECO:0000313" key="3">
    <source>
        <dbReference type="Proteomes" id="UP000053573"/>
    </source>
</evidence>
<proteinExistence type="predicted"/>
<accession>A0A0H1B6U0</accession>
<organism evidence="2 3">
    <name type="scientific">Blastomyces silverae</name>
    <dbReference type="NCBI Taxonomy" id="2060906"/>
    <lineage>
        <taxon>Eukaryota</taxon>
        <taxon>Fungi</taxon>
        <taxon>Dikarya</taxon>
        <taxon>Ascomycota</taxon>
        <taxon>Pezizomycotina</taxon>
        <taxon>Eurotiomycetes</taxon>
        <taxon>Eurotiomycetidae</taxon>
        <taxon>Onygenales</taxon>
        <taxon>Ajellomycetaceae</taxon>
        <taxon>Blastomyces</taxon>
    </lineage>
</organism>